<dbReference type="EMBL" id="JAAWVO010069671">
    <property type="protein sequence ID" value="MBN3324209.1"/>
    <property type="molecule type" value="Genomic_DNA"/>
</dbReference>
<feature type="non-terminal residue" evidence="5">
    <location>
        <position position="371"/>
    </location>
</feature>
<evidence type="ECO:0000313" key="6">
    <source>
        <dbReference type="Proteomes" id="UP000736164"/>
    </source>
</evidence>
<dbReference type="Proteomes" id="UP000736164">
    <property type="component" value="Unassembled WGS sequence"/>
</dbReference>
<feature type="non-terminal residue" evidence="5">
    <location>
        <position position="1"/>
    </location>
</feature>
<dbReference type="PRINTS" id="PR00412">
    <property type="entry name" value="EPOXHYDRLASE"/>
</dbReference>
<dbReference type="Pfam" id="PF00561">
    <property type="entry name" value="Abhydrolase_1"/>
    <property type="match status" value="1"/>
</dbReference>
<evidence type="ECO:0000259" key="4">
    <source>
        <dbReference type="Pfam" id="PF00561"/>
    </source>
</evidence>
<protein>
    <submittedName>
        <fullName evidence="5">EPHX4 hydrolase</fullName>
    </submittedName>
</protein>
<comment type="caution">
    <text evidence="5">The sequence shown here is derived from an EMBL/GenBank/DDBJ whole genome shotgun (WGS) entry which is preliminary data.</text>
</comment>
<keyword evidence="6" id="KW-1185">Reference proteome</keyword>
<evidence type="ECO:0000256" key="3">
    <source>
        <dbReference type="SAM" id="Phobius"/>
    </source>
</evidence>
<dbReference type="InterPro" id="IPR000639">
    <property type="entry name" value="Epox_hydrolase-like"/>
</dbReference>
<gene>
    <name evidence="5" type="primary">Ephx4_1</name>
    <name evidence="5" type="ORF">GTO95_0018007</name>
</gene>
<sequence>MTGLLSALLLVPIRLCLRLQSLCFWALVYSTAGLTATLVLTRITWRGLRAPRRVFRWTVRQQPPACLRDPVLGEHSYLHGMSSGLRFHYVTKGDTSRPLMLFLHGFPENWFSWRYQLQEFSSEYHTVALDLRGYGDSDAPRRREDYMLDQLLGDIKDVIESLGHRSCVLVGQDWGGTLAWHFAMEHPGLVRRLVVMSAPHPSAWRDYILRHPCQLLRCSHSSFFQIPFLPELTLPLEDFQLVRSLMTGRWVGIQNRARRLTEPELEAYLYQLSQPGGLAGPLSYYRSLCSDTPLRHQDVGVACLLLWGEADAFLGPGLARASRAYMRGSSAVRIVPGCSHWVQQDQPEAVNGLIWAFLREGGRGGSTRNHH</sequence>
<dbReference type="Gene3D" id="3.40.50.1820">
    <property type="entry name" value="alpha/beta hydrolase"/>
    <property type="match status" value="1"/>
</dbReference>
<proteinExistence type="inferred from homology"/>
<accession>A0A8J7P2C0</accession>
<dbReference type="InterPro" id="IPR029058">
    <property type="entry name" value="AB_hydrolase_fold"/>
</dbReference>
<comment type="similarity">
    <text evidence="2">Belongs to the AB hydrolase superfamily. Epoxide hydrolase family.</text>
</comment>
<keyword evidence="3" id="KW-0472">Membrane</keyword>
<keyword evidence="1 5" id="KW-0378">Hydrolase</keyword>
<feature type="domain" description="AB hydrolase-1" evidence="4">
    <location>
        <begin position="98"/>
        <end position="204"/>
    </location>
</feature>
<evidence type="ECO:0000256" key="1">
    <source>
        <dbReference type="ARBA" id="ARBA00022801"/>
    </source>
</evidence>
<keyword evidence="3" id="KW-0812">Transmembrane</keyword>
<dbReference type="SUPFAM" id="SSF53474">
    <property type="entry name" value="alpha/beta-Hydrolases"/>
    <property type="match status" value="1"/>
</dbReference>
<dbReference type="PANTHER" id="PTHR43329">
    <property type="entry name" value="EPOXIDE HYDROLASE"/>
    <property type="match status" value="1"/>
</dbReference>
<keyword evidence="3" id="KW-1133">Transmembrane helix</keyword>
<dbReference type="InterPro" id="IPR000073">
    <property type="entry name" value="AB_hydrolase_1"/>
</dbReference>
<feature type="transmembrane region" description="Helical" evidence="3">
    <location>
        <begin position="26"/>
        <end position="45"/>
    </location>
</feature>
<evidence type="ECO:0000256" key="2">
    <source>
        <dbReference type="ARBA" id="ARBA00038334"/>
    </source>
</evidence>
<reference evidence="5" key="1">
    <citation type="journal article" date="2021" name="Cell">
        <title>Tracing the genetic footprints of vertebrate landing in non-teleost ray-finned fishes.</title>
        <authorList>
            <person name="Bi X."/>
            <person name="Wang K."/>
            <person name="Yang L."/>
            <person name="Pan H."/>
            <person name="Jiang H."/>
            <person name="Wei Q."/>
            <person name="Fang M."/>
            <person name="Yu H."/>
            <person name="Zhu C."/>
            <person name="Cai Y."/>
            <person name="He Y."/>
            <person name="Gan X."/>
            <person name="Zeng H."/>
            <person name="Yu D."/>
            <person name="Zhu Y."/>
            <person name="Jiang H."/>
            <person name="Qiu Q."/>
            <person name="Yang H."/>
            <person name="Zhang Y.E."/>
            <person name="Wang W."/>
            <person name="Zhu M."/>
            <person name="He S."/>
            <person name="Zhang G."/>
        </authorList>
    </citation>
    <scope>NUCLEOTIDE SEQUENCE</scope>
    <source>
        <strain evidence="5">Allg_001</strain>
    </source>
</reference>
<evidence type="ECO:0000313" key="5">
    <source>
        <dbReference type="EMBL" id="MBN3324209.1"/>
    </source>
</evidence>
<dbReference type="AlphaFoldDB" id="A0A8J7P2C0"/>
<dbReference type="GO" id="GO:0004301">
    <property type="term" value="F:epoxide hydrolase activity"/>
    <property type="evidence" value="ECO:0007669"/>
    <property type="project" value="UniProtKB-ARBA"/>
</dbReference>
<dbReference type="PRINTS" id="PR00111">
    <property type="entry name" value="ABHYDROLASE"/>
</dbReference>
<organism evidence="5 6">
    <name type="scientific">Atractosteus spatula</name>
    <name type="common">Alligator gar</name>
    <name type="synonym">Lepisosteus spatula</name>
    <dbReference type="NCBI Taxonomy" id="7917"/>
    <lineage>
        <taxon>Eukaryota</taxon>
        <taxon>Metazoa</taxon>
        <taxon>Chordata</taxon>
        <taxon>Craniata</taxon>
        <taxon>Vertebrata</taxon>
        <taxon>Euteleostomi</taxon>
        <taxon>Actinopterygii</taxon>
        <taxon>Neopterygii</taxon>
        <taxon>Holostei</taxon>
        <taxon>Semionotiformes</taxon>
        <taxon>Lepisosteidae</taxon>
        <taxon>Atractosteus</taxon>
    </lineage>
</organism>
<name>A0A8J7P2C0_ATRSP</name>